<evidence type="ECO:0000313" key="2">
    <source>
        <dbReference type="Proteomes" id="UP000604481"/>
    </source>
</evidence>
<dbReference type="RefSeq" id="WP_194117435.1">
    <property type="nucleotide sequence ID" value="NZ_JADFUA010000015.1"/>
</dbReference>
<comment type="caution">
    <text evidence="1">The sequence shown here is derived from an EMBL/GenBank/DDBJ whole genome shotgun (WGS) entry which is preliminary data.</text>
</comment>
<protein>
    <submittedName>
        <fullName evidence="1">Uncharacterized protein</fullName>
    </submittedName>
</protein>
<dbReference type="Proteomes" id="UP000604481">
    <property type="component" value="Unassembled WGS sequence"/>
</dbReference>
<sequence length="86" mass="9493">MKPLDVDSFAVLTRTGCVHRVFLTPYPAIDGGGWFLDVDHNDHGLTRELHTKRTGLRVFKTSDAAIRALHECGYAGSVVVVMKPEV</sequence>
<gene>
    <name evidence="1" type="ORF">INR99_16375</name>
</gene>
<evidence type="ECO:0000313" key="1">
    <source>
        <dbReference type="EMBL" id="MBE9610908.1"/>
    </source>
</evidence>
<proteinExistence type="predicted"/>
<dbReference type="AlphaFoldDB" id="A0A8J7FKG6"/>
<dbReference type="EMBL" id="JADFUA010000015">
    <property type="protein sequence ID" value="MBE9610908.1"/>
    <property type="molecule type" value="Genomic_DNA"/>
</dbReference>
<name>A0A8J7FKG6_9NEIS</name>
<accession>A0A8J7FKG6</accession>
<keyword evidence="2" id="KW-1185">Reference proteome</keyword>
<organism evidence="1 2">
    <name type="scientific">Chitinilyticum piscinae</name>
    <dbReference type="NCBI Taxonomy" id="2866724"/>
    <lineage>
        <taxon>Bacteria</taxon>
        <taxon>Pseudomonadati</taxon>
        <taxon>Pseudomonadota</taxon>
        <taxon>Betaproteobacteria</taxon>
        <taxon>Neisseriales</taxon>
        <taxon>Chitinibacteraceae</taxon>
        <taxon>Chitinilyticum</taxon>
    </lineage>
</organism>
<reference evidence="1 2" key="1">
    <citation type="submission" date="2020-10" db="EMBL/GenBank/DDBJ databases">
        <title>The genome sequence of Chitinilyticum litopenaei 4Y14.</title>
        <authorList>
            <person name="Liu Y."/>
        </authorList>
    </citation>
    <scope>NUCLEOTIDE SEQUENCE [LARGE SCALE GENOMIC DNA]</scope>
    <source>
        <strain evidence="1 2">4Y14</strain>
    </source>
</reference>